<keyword evidence="4 12" id="KW-0812">Transmembrane</keyword>
<dbReference type="GO" id="GO:0005886">
    <property type="term" value="C:plasma membrane"/>
    <property type="evidence" value="ECO:0007669"/>
    <property type="project" value="UniProtKB-SubCell"/>
</dbReference>
<keyword evidence="11 14" id="KW-0413">Isomerase</keyword>
<keyword evidence="7" id="KW-0143">Chaperone</keyword>
<evidence type="ECO:0000256" key="5">
    <source>
        <dbReference type="ARBA" id="ARBA00022989"/>
    </source>
</evidence>
<comment type="subcellular location">
    <subcellularLocation>
        <location evidence="1">Cell inner membrane</location>
        <topology evidence="1">Single-pass type II membrane protein</topology>
        <orientation evidence="1">Periplasmic side</orientation>
    </subcellularLocation>
</comment>
<evidence type="ECO:0000256" key="6">
    <source>
        <dbReference type="ARBA" id="ARBA00023136"/>
    </source>
</evidence>
<evidence type="ECO:0000256" key="3">
    <source>
        <dbReference type="ARBA" id="ARBA00022519"/>
    </source>
</evidence>
<feature type="domain" description="PpiC" evidence="13">
    <location>
        <begin position="386"/>
        <end position="492"/>
    </location>
</feature>
<dbReference type="InterPro" id="IPR052029">
    <property type="entry name" value="PpiD_chaperone"/>
</dbReference>
<dbReference type="SUPFAM" id="SSF109998">
    <property type="entry name" value="Triger factor/SurA peptide-binding domain-like"/>
    <property type="match status" value="1"/>
</dbReference>
<gene>
    <name evidence="14" type="ORF">ESA94_09660</name>
</gene>
<keyword evidence="5 12" id="KW-1133">Transmembrane helix</keyword>
<proteinExistence type="inferred from homology"/>
<keyword evidence="3" id="KW-0997">Cell inner membrane</keyword>
<feature type="transmembrane region" description="Helical" evidence="12">
    <location>
        <begin position="52"/>
        <end position="74"/>
    </location>
</feature>
<evidence type="ECO:0000256" key="9">
    <source>
        <dbReference type="ARBA" id="ARBA00040743"/>
    </source>
</evidence>
<evidence type="ECO:0000256" key="2">
    <source>
        <dbReference type="ARBA" id="ARBA00022475"/>
    </source>
</evidence>
<keyword evidence="2" id="KW-1003">Cell membrane</keyword>
<evidence type="ECO:0000313" key="15">
    <source>
        <dbReference type="Proteomes" id="UP000290204"/>
    </source>
</evidence>
<name>A0A4Q1CJD7_9BACT</name>
<dbReference type="Pfam" id="PF13616">
    <property type="entry name" value="Rotamase_3"/>
    <property type="match status" value="1"/>
</dbReference>
<dbReference type="PROSITE" id="PS50198">
    <property type="entry name" value="PPIC_PPIASE_2"/>
    <property type="match status" value="1"/>
</dbReference>
<dbReference type="EMBL" id="SDHW01000002">
    <property type="protein sequence ID" value="RXK60719.1"/>
    <property type="molecule type" value="Genomic_DNA"/>
</dbReference>
<dbReference type="OrthoDB" id="9812372at2"/>
<keyword evidence="11" id="KW-0697">Rotamase</keyword>
<comment type="caution">
    <text evidence="14">The sequence shown here is derived from an EMBL/GenBank/DDBJ whole genome shotgun (WGS) entry which is preliminary data.</text>
</comment>
<evidence type="ECO:0000259" key="13">
    <source>
        <dbReference type="PROSITE" id="PS50198"/>
    </source>
</evidence>
<dbReference type="Gene3D" id="3.10.50.40">
    <property type="match status" value="1"/>
</dbReference>
<evidence type="ECO:0000256" key="10">
    <source>
        <dbReference type="ARBA" id="ARBA00042775"/>
    </source>
</evidence>
<dbReference type="Pfam" id="PF13623">
    <property type="entry name" value="SurA_N_2"/>
    <property type="match status" value="1"/>
</dbReference>
<accession>A0A4Q1CJD7</accession>
<dbReference type="GO" id="GO:0003755">
    <property type="term" value="F:peptidyl-prolyl cis-trans isomerase activity"/>
    <property type="evidence" value="ECO:0007669"/>
    <property type="project" value="UniProtKB-KW"/>
</dbReference>
<evidence type="ECO:0000313" key="14">
    <source>
        <dbReference type="EMBL" id="RXK60719.1"/>
    </source>
</evidence>
<dbReference type="InterPro" id="IPR027304">
    <property type="entry name" value="Trigger_fact/SurA_dom_sf"/>
</dbReference>
<comment type="similarity">
    <text evidence="8">Belongs to the PpiD chaperone family.</text>
</comment>
<dbReference type="SUPFAM" id="SSF54534">
    <property type="entry name" value="FKBP-like"/>
    <property type="match status" value="1"/>
</dbReference>
<dbReference type="InterPro" id="IPR000297">
    <property type="entry name" value="PPIase_PpiC"/>
</dbReference>
<evidence type="ECO:0000256" key="8">
    <source>
        <dbReference type="ARBA" id="ARBA00038408"/>
    </source>
</evidence>
<sequence>MSGRYFLKPLSCVVYGSFPQFVQTSFSPIFAAHFYNVQYIIMSIIQQIREKYAAVSIAVIALSLIGFILTDYFAGRGRGGSSQGTSIGSVNGKDIDVNSFSQRLSEMENGYRSQGMDVNDEMRQQLNEMLWSNEVEEIILTGEYEKLGLVFSAADLDDALYGSNPPPALAQQYKDANGNYDAAAARQFINSLKKKKANDPQRVYVERNIIDYLIQNGLRMKYAALVSGAVFYPKWLSDKEITDQSSIASISYVAVPYQTISDSAVKVSDDDINAYVRKHKNEFKQTESRSISYVVFDAAPNAADSAAALGEVVKLKDSFARAADAAQFIIANTSTTPFYDGYVLKSTMQIPNGDTIRSLAVGAVYGPYADGGNYVLAKMIAKREMPDSVKCRHILISTVDPQTGTPLLSDSAAKVKTDSIAKAIAGGADFAAMVTKYSTDQGSKEKAGEYEFTSQQFGSLAKEFAEFIFYNGKGSKQVVKTSFGYHYIEIMDQKKIEPAYKIAYFSRTVEPSDETINSASTAAAQFAAEARNAKQFDAAVTKNKLVPRIAEVRPTDYSIIGLGGARNFVRWIYENGTGDVSEPTTLNDKVIVALITEEREEGLPDAKTVRVQVESIIRNQKKASEIISKIGNNRDLNQVATSFKTNVLRADSISFYSPFIAGVGMEPKLTGAAFNPANKGKVGEPVAGNSAVFLFRTETVGLLPAGNAAYNERRAQMEAGMKQSAANASLQALRTAATVKDRRIKFY</sequence>
<dbReference type="AlphaFoldDB" id="A0A4Q1CJD7"/>
<evidence type="ECO:0000256" key="11">
    <source>
        <dbReference type="PROSITE-ProRule" id="PRU00278"/>
    </source>
</evidence>
<protein>
    <recommendedName>
        <fullName evidence="9">Periplasmic chaperone PpiD</fullName>
    </recommendedName>
    <alternativeName>
        <fullName evidence="10">Periplasmic folding chaperone</fullName>
    </alternativeName>
</protein>
<dbReference type="InterPro" id="IPR046357">
    <property type="entry name" value="PPIase_dom_sf"/>
</dbReference>
<evidence type="ECO:0000256" key="7">
    <source>
        <dbReference type="ARBA" id="ARBA00023186"/>
    </source>
</evidence>
<evidence type="ECO:0000256" key="12">
    <source>
        <dbReference type="SAM" id="Phobius"/>
    </source>
</evidence>
<dbReference type="PANTHER" id="PTHR47529">
    <property type="entry name" value="PEPTIDYL-PROLYL CIS-TRANS ISOMERASE D"/>
    <property type="match status" value="1"/>
</dbReference>
<reference evidence="14 15" key="1">
    <citation type="submission" date="2019-01" db="EMBL/GenBank/DDBJ databases">
        <title>Lacibacter sp. strain TTM-7.</title>
        <authorList>
            <person name="Chen W.-M."/>
        </authorList>
    </citation>
    <scope>NUCLEOTIDE SEQUENCE [LARGE SCALE GENOMIC DNA]</scope>
    <source>
        <strain evidence="14 15">TTM-7</strain>
    </source>
</reference>
<keyword evidence="6 12" id="KW-0472">Membrane</keyword>
<dbReference type="PANTHER" id="PTHR47529:SF1">
    <property type="entry name" value="PERIPLASMIC CHAPERONE PPID"/>
    <property type="match status" value="1"/>
</dbReference>
<organism evidence="14 15">
    <name type="scientific">Lacibacter luteus</name>
    <dbReference type="NCBI Taxonomy" id="2508719"/>
    <lineage>
        <taxon>Bacteria</taxon>
        <taxon>Pseudomonadati</taxon>
        <taxon>Bacteroidota</taxon>
        <taxon>Chitinophagia</taxon>
        <taxon>Chitinophagales</taxon>
        <taxon>Chitinophagaceae</taxon>
        <taxon>Lacibacter</taxon>
    </lineage>
</organism>
<dbReference type="Proteomes" id="UP000290204">
    <property type="component" value="Unassembled WGS sequence"/>
</dbReference>
<evidence type="ECO:0000256" key="1">
    <source>
        <dbReference type="ARBA" id="ARBA00004382"/>
    </source>
</evidence>
<evidence type="ECO:0000256" key="4">
    <source>
        <dbReference type="ARBA" id="ARBA00022692"/>
    </source>
</evidence>
<keyword evidence="15" id="KW-1185">Reference proteome</keyword>